<protein>
    <submittedName>
        <fullName evidence="1">Uncharacterized protein</fullName>
    </submittedName>
</protein>
<dbReference type="Proteomes" id="UP000264353">
    <property type="component" value="Unassembled WGS sequence"/>
</dbReference>
<accession>A0A397L7D4</accession>
<evidence type="ECO:0000313" key="1">
    <source>
        <dbReference type="EMBL" id="RIA04784.1"/>
    </source>
</evidence>
<proteinExistence type="predicted"/>
<gene>
    <name evidence="1" type="ORF">BRARA_K00950</name>
</gene>
<name>A0A397L7D4_BRACM</name>
<sequence length="134" mass="14587">MTRFSLHREREHLLIFGAKHECSRIDGKFISRIDGLGVGHLVFLPITREIEESLRIGEELSKEPVVTKADLNAAGDQSGCRDFRRAMIPETTGVDIDVPEASPNPSCPLGSNGLNAASMLTPGAAISGYRVKRD</sequence>
<organism evidence="1">
    <name type="scientific">Brassica campestris</name>
    <name type="common">Field mustard</name>
    <dbReference type="NCBI Taxonomy" id="3711"/>
    <lineage>
        <taxon>Eukaryota</taxon>
        <taxon>Viridiplantae</taxon>
        <taxon>Streptophyta</taxon>
        <taxon>Embryophyta</taxon>
        <taxon>Tracheophyta</taxon>
        <taxon>Spermatophyta</taxon>
        <taxon>Magnoliopsida</taxon>
        <taxon>eudicotyledons</taxon>
        <taxon>Gunneridae</taxon>
        <taxon>Pentapetalae</taxon>
        <taxon>rosids</taxon>
        <taxon>malvids</taxon>
        <taxon>Brassicales</taxon>
        <taxon>Brassicaceae</taxon>
        <taxon>Brassiceae</taxon>
        <taxon>Brassica</taxon>
    </lineage>
</organism>
<dbReference type="EMBL" id="KZ865463">
    <property type="protein sequence ID" value="RIA04784.1"/>
    <property type="molecule type" value="Genomic_DNA"/>
</dbReference>
<reference evidence="1" key="1">
    <citation type="submission" date="2018-06" db="EMBL/GenBank/DDBJ databases">
        <title>WGS assembly of Brassica rapa FPsc.</title>
        <authorList>
            <person name="Bowman J."/>
            <person name="Kohchi T."/>
            <person name="Yamato K."/>
            <person name="Jenkins J."/>
            <person name="Shu S."/>
            <person name="Ishizaki K."/>
            <person name="Yamaoka S."/>
            <person name="Nishihama R."/>
            <person name="Nakamura Y."/>
            <person name="Berger F."/>
            <person name="Adam C."/>
            <person name="Aki S."/>
            <person name="Althoff F."/>
            <person name="Araki T."/>
            <person name="Arteaga-Vazquez M."/>
            <person name="Balasubrmanian S."/>
            <person name="Bauer D."/>
            <person name="Boehm C."/>
            <person name="Briginshaw L."/>
            <person name="Caballero-Perez J."/>
            <person name="Catarino B."/>
            <person name="Chen F."/>
            <person name="Chiyoda S."/>
            <person name="Chovatia M."/>
            <person name="Davies K."/>
            <person name="Delmans M."/>
            <person name="Demura T."/>
            <person name="Dierschke T."/>
            <person name="Dolan L."/>
            <person name="Dorantes-Acosta A."/>
            <person name="Eklund D."/>
            <person name="Florent S."/>
            <person name="Flores-Sandoval E."/>
            <person name="Fujiyama A."/>
            <person name="Fukuzawa H."/>
            <person name="Galik B."/>
            <person name="Grimanelli D."/>
            <person name="Grimwood J."/>
            <person name="Grossniklaus U."/>
            <person name="Hamada T."/>
            <person name="Haseloff J."/>
            <person name="Hetherington A."/>
            <person name="Higo A."/>
            <person name="Hirakawa Y."/>
            <person name="Hundley H."/>
            <person name="Ikeda Y."/>
            <person name="Inoue K."/>
            <person name="Inoue S."/>
            <person name="Ishida S."/>
            <person name="Jia Q."/>
            <person name="Kakita M."/>
            <person name="Kanazawa T."/>
            <person name="Kawai Y."/>
            <person name="Kawashima T."/>
            <person name="Kennedy M."/>
            <person name="Kinose K."/>
            <person name="Kinoshita T."/>
            <person name="Kohara Y."/>
            <person name="Koide E."/>
            <person name="Komatsu K."/>
            <person name="Kopischke S."/>
            <person name="Kubo M."/>
            <person name="Kyozuka J."/>
            <person name="Lagercrantz U."/>
            <person name="Lin S."/>
            <person name="Lindquist E."/>
            <person name="Lipzen A."/>
            <person name="Lu C."/>
            <person name="Luna E."/>
            <person name="Martienssen R."/>
            <person name="Minamino N."/>
            <person name="Mizutani M."/>
            <person name="Mizutani M."/>
            <person name="Mochizuki N."/>
            <person name="Monte I."/>
            <person name="Mosher R."/>
            <person name="Nagasaki H."/>
            <person name="Nakagami H."/>
            <person name="Naramoto S."/>
            <person name="Nishitani K."/>
            <person name="Ohtani M."/>
            <person name="Okamoto T."/>
            <person name="Okumura M."/>
            <person name="Phillips J."/>
            <person name="Pollak B."/>
            <person name="Reinders A."/>
            <person name="Roevekamp M."/>
            <person name="Sano R."/>
            <person name="Sawa S."/>
            <person name="Schmid M."/>
            <person name="Shirakawa M."/>
            <person name="Solano R."/>
            <person name="Spunde A."/>
            <person name="Suetsugu N."/>
            <person name="Sugano S."/>
            <person name="Sugiyama A."/>
            <person name="Sun R."/>
            <person name="Suzuki Y."/>
            <person name="Takenaka M."/>
            <person name="Takezawa D."/>
            <person name="Tomogane H."/>
            <person name="Tsuzuki M."/>
            <person name="Ueda T."/>
            <person name="Umeda M."/>
            <person name="Ward J."/>
            <person name="Watanabe Y."/>
            <person name="Yazaki K."/>
            <person name="Yokoyama R."/>
            <person name="Yoshitake Y."/>
            <person name="Yotsui I."/>
            <person name="Zachgo S."/>
            <person name="Schmutz J."/>
        </authorList>
    </citation>
    <scope>NUCLEOTIDE SEQUENCE [LARGE SCALE GENOMIC DNA]</scope>
</reference>
<dbReference type="AlphaFoldDB" id="A0A397L7D4"/>